<dbReference type="Pfam" id="PF02805">
    <property type="entry name" value="Ada_Zn_binding"/>
    <property type="match status" value="1"/>
</dbReference>
<keyword evidence="8" id="KW-0238">DNA-binding</keyword>
<evidence type="ECO:0000256" key="3">
    <source>
        <dbReference type="ARBA" id="ARBA00022679"/>
    </source>
</evidence>
<feature type="domain" description="HTH araC/xylS-type" evidence="12">
    <location>
        <begin position="86"/>
        <end position="184"/>
    </location>
</feature>
<keyword evidence="3" id="KW-0808">Transferase</keyword>
<keyword evidence="5" id="KW-0227">DNA damage</keyword>
<dbReference type="InterPro" id="IPR004026">
    <property type="entry name" value="Ada_DNA_repair_Zn-bd"/>
</dbReference>
<dbReference type="InterPro" id="IPR009057">
    <property type="entry name" value="Homeodomain-like_sf"/>
</dbReference>
<sequence length="192" mass="21426">MLDFATCDKARLERDPQYDGVFFVAVITSKIYCRTVCPVRQPLSKNVTYFQTASAAEAAGYRPCLRCRPETAPFSPAWNGTLTTVKRAMRLIDEGALDGTSVAVFAARLGVGSRHLSRLFQQHVGASPVQVARTKRLQKAKRMLDNTDLKISSIAFQAGYGSLRQFNACFLEKYRLSPSQYRKKYGTLKATI</sequence>
<dbReference type="Proteomes" id="UP001279860">
    <property type="component" value="Unassembled WGS sequence"/>
</dbReference>
<dbReference type="PANTHER" id="PTHR43280:SF2">
    <property type="entry name" value="HTH-TYPE TRANSCRIPTIONAL REGULATOR EXSA"/>
    <property type="match status" value="1"/>
</dbReference>
<evidence type="ECO:0000259" key="12">
    <source>
        <dbReference type="PROSITE" id="PS01124"/>
    </source>
</evidence>
<dbReference type="RefSeq" id="WP_318585286.1">
    <property type="nucleotide sequence ID" value="NZ_JAWRCP010000001.1"/>
</dbReference>
<evidence type="ECO:0000256" key="10">
    <source>
        <dbReference type="ARBA" id="ARBA00023163"/>
    </source>
</evidence>
<evidence type="ECO:0000256" key="6">
    <source>
        <dbReference type="ARBA" id="ARBA00022833"/>
    </source>
</evidence>
<gene>
    <name evidence="13" type="ORF">SBX64_15450</name>
</gene>
<keyword evidence="11" id="KW-0234">DNA repair</keyword>
<dbReference type="Gene3D" id="1.10.10.60">
    <property type="entry name" value="Homeodomain-like"/>
    <property type="match status" value="2"/>
</dbReference>
<evidence type="ECO:0000256" key="9">
    <source>
        <dbReference type="ARBA" id="ARBA00023159"/>
    </source>
</evidence>
<evidence type="ECO:0000256" key="1">
    <source>
        <dbReference type="ARBA" id="ARBA00001947"/>
    </source>
</evidence>
<protein>
    <submittedName>
        <fullName evidence="13">Ada metal-binding domain-containing protein</fullName>
    </submittedName>
</protein>
<evidence type="ECO:0000256" key="5">
    <source>
        <dbReference type="ARBA" id="ARBA00022763"/>
    </source>
</evidence>
<comment type="cofactor">
    <cofactor evidence="1">
        <name>Zn(2+)</name>
        <dbReference type="ChEBI" id="CHEBI:29105"/>
    </cofactor>
</comment>
<dbReference type="InterPro" id="IPR018060">
    <property type="entry name" value="HTH_AraC"/>
</dbReference>
<keyword evidence="7" id="KW-0805">Transcription regulation</keyword>
<organism evidence="13 14">
    <name type="scientific">Vibrio rhizosphaerae</name>
    <dbReference type="NCBI Taxonomy" id="398736"/>
    <lineage>
        <taxon>Bacteria</taxon>
        <taxon>Pseudomonadati</taxon>
        <taxon>Pseudomonadota</taxon>
        <taxon>Gammaproteobacteria</taxon>
        <taxon>Vibrionales</taxon>
        <taxon>Vibrionaceae</taxon>
        <taxon>Vibrio</taxon>
    </lineage>
</organism>
<evidence type="ECO:0000256" key="4">
    <source>
        <dbReference type="ARBA" id="ARBA00022723"/>
    </source>
</evidence>
<keyword evidence="14" id="KW-1185">Reference proteome</keyword>
<keyword evidence="6" id="KW-0862">Zinc</keyword>
<dbReference type="PANTHER" id="PTHR43280">
    <property type="entry name" value="ARAC-FAMILY TRANSCRIPTIONAL REGULATOR"/>
    <property type="match status" value="1"/>
</dbReference>
<evidence type="ECO:0000256" key="2">
    <source>
        <dbReference type="ARBA" id="ARBA00022603"/>
    </source>
</evidence>
<dbReference type="SUPFAM" id="SSF57884">
    <property type="entry name" value="Ada DNA repair protein, N-terminal domain (N-Ada 10)"/>
    <property type="match status" value="1"/>
</dbReference>
<dbReference type="InterPro" id="IPR018062">
    <property type="entry name" value="HTH_AraC-typ_CS"/>
</dbReference>
<accession>A0ABU4J092</accession>
<dbReference type="SUPFAM" id="SSF46689">
    <property type="entry name" value="Homeodomain-like"/>
    <property type="match status" value="2"/>
</dbReference>
<keyword evidence="9" id="KW-0010">Activator</keyword>
<dbReference type="Pfam" id="PF12833">
    <property type="entry name" value="HTH_18"/>
    <property type="match status" value="1"/>
</dbReference>
<dbReference type="Gene3D" id="3.40.10.10">
    <property type="entry name" value="DNA Methylphosphotriester Repair Domain"/>
    <property type="match status" value="1"/>
</dbReference>
<dbReference type="EMBL" id="JAWRCP010000001">
    <property type="protein sequence ID" value="MDW6093934.1"/>
    <property type="molecule type" value="Genomic_DNA"/>
</dbReference>
<evidence type="ECO:0000256" key="11">
    <source>
        <dbReference type="ARBA" id="ARBA00023204"/>
    </source>
</evidence>
<name>A0ABU4J092_9VIBR</name>
<comment type="caution">
    <text evidence="13">The sequence shown here is derived from an EMBL/GenBank/DDBJ whole genome shotgun (WGS) entry which is preliminary data.</text>
</comment>
<dbReference type="PROSITE" id="PS01124">
    <property type="entry name" value="HTH_ARAC_FAMILY_2"/>
    <property type="match status" value="1"/>
</dbReference>
<proteinExistence type="predicted"/>
<dbReference type="InterPro" id="IPR035451">
    <property type="entry name" value="Ada-like_dom_sf"/>
</dbReference>
<evidence type="ECO:0000256" key="8">
    <source>
        <dbReference type="ARBA" id="ARBA00023125"/>
    </source>
</evidence>
<keyword evidence="2" id="KW-0489">Methyltransferase</keyword>
<dbReference type="SMART" id="SM00342">
    <property type="entry name" value="HTH_ARAC"/>
    <property type="match status" value="1"/>
</dbReference>
<reference evidence="13 14" key="1">
    <citation type="submission" date="2023-11" db="EMBL/GenBank/DDBJ databases">
        <title>Plant-associative lifestyle of Vibrio porteresiae and its evolutionary dynamics.</title>
        <authorList>
            <person name="Rameshkumar N."/>
            <person name="Kirti K."/>
        </authorList>
    </citation>
    <scope>NUCLEOTIDE SEQUENCE [LARGE SCALE GENOMIC DNA]</scope>
    <source>
        <strain evidence="13 14">MSSRF7</strain>
    </source>
</reference>
<dbReference type="PROSITE" id="PS00041">
    <property type="entry name" value="HTH_ARAC_FAMILY_1"/>
    <property type="match status" value="1"/>
</dbReference>
<keyword evidence="10" id="KW-0804">Transcription</keyword>
<dbReference type="PIRSF" id="PIRSF000408">
    <property type="entry name" value="Alkyltransferas_AdaA"/>
    <property type="match status" value="1"/>
</dbReference>
<evidence type="ECO:0000256" key="7">
    <source>
        <dbReference type="ARBA" id="ARBA00023015"/>
    </source>
</evidence>
<keyword evidence="4" id="KW-0479">Metal-binding</keyword>
<evidence type="ECO:0000313" key="13">
    <source>
        <dbReference type="EMBL" id="MDW6093934.1"/>
    </source>
</evidence>
<dbReference type="InterPro" id="IPR016220">
    <property type="entry name" value="Me-P-triester_DNA_alkyl-Trfase"/>
</dbReference>
<evidence type="ECO:0000313" key="14">
    <source>
        <dbReference type="Proteomes" id="UP001279860"/>
    </source>
</evidence>